<accession>A0ABW4T4X9</accession>
<comment type="caution">
    <text evidence="1">The sequence shown here is derived from an EMBL/GenBank/DDBJ whole genome shotgun (WGS) entry which is preliminary data.</text>
</comment>
<evidence type="ECO:0000313" key="2">
    <source>
        <dbReference type="Proteomes" id="UP001597368"/>
    </source>
</evidence>
<dbReference type="Proteomes" id="UP001597368">
    <property type="component" value="Unassembled WGS sequence"/>
</dbReference>
<proteinExistence type="predicted"/>
<dbReference type="EMBL" id="JBHUFV010000050">
    <property type="protein sequence ID" value="MFD1936412.1"/>
    <property type="molecule type" value="Genomic_DNA"/>
</dbReference>
<name>A0ABW4T4X9_9ACTN</name>
<evidence type="ECO:0000313" key="1">
    <source>
        <dbReference type="EMBL" id="MFD1936412.1"/>
    </source>
</evidence>
<protein>
    <submittedName>
        <fullName evidence="1">Uncharacterized protein</fullName>
    </submittedName>
</protein>
<gene>
    <name evidence="1" type="ORF">ACFSKW_33565</name>
</gene>
<keyword evidence="2" id="KW-1185">Reference proteome</keyword>
<organism evidence="1 2">
    <name type="scientific">Nonomuraea mangrovi</name>
    <dbReference type="NCBI Taxonomy" id="2316207"/>
    <lineage>
        <taxon>Bacteria</taxon>
        <taxon>Bacillati</taxon>
        <taxon>Actinomycetota</taxon>
        <taxon>Actinomycetes</taxon>
        <taxon>Streptosporangiales</taxon>
        <taxon>Streptosporangiaceae</taxon>
        <taxon>Nonomuraea</taxon>
    </lineage>
</organism>
<reference evidence="2" key="1">
    <citation type="journal article" date="2019" name="Int. J. Syst. Evol. Microbiol.">
        <title>The Global Catalogue of Microorganisms (GCM) 10K type strain sequencing project: providing services to taxonomists for standard genome sequencing and annotation.</title>
        <authorList>
            <consortium name="The Broad Institute Genomics Platform"/>
            <consortium name="The Broad Institute Genome Sequencing Center for Infectious Disease"/>
            <person name="Wu L."/>
            <person name="Ma J."/>
        </authorList>
    </citation>
    <scope>NUCLEOTIDE SEQUENCE [LARGE SCALE GENOMIC DNA]</scope>
    <source>
        <strain evidence="2">ICMP 6774ER</strain>
    </source>
</reference>
<sequence>MSENAPQGIDGTMRDVARMHDDMLGGKQGISSSRLVSIRAAISALRLSGRSSVIVAISLSTS</sequence>